<sequence length="317" mass="34285">MTGNDPHDDVAAGPSSDDLPDVFVERRRLVAIGYRMLGTLAEAEDAVQETYVRWYRMTDAERAAIVNPPGWLTRVMSRVCLDVLGSARVRRERYVGEWLPEPVPADLFAGSAPPAPRTAHGDPLDSVVLDDEVSTALLIVMESMTPAERVAFVLHDVFAVPFDEIAGIVDRSADAVRQLATSARRRVRSYDAVPRSTHEHDDVMLAFAAACAGGDLTALMGLLDPSVALRADGGGVVSAARRPVLGVSNVARFLLGIFQKQPALALQEHRTGDGLAFATVDGGDLRGVLNARVRDGRITDVWIQVNPQKLTAWSTAR</sequence>
<dbReference type="NCBIfam" id="NF007214">
    <property type="entry name" value="PRK09636.1"/>
    <property type="match status" value="1"/>
</dbReference>
<dbReference type="GO" id="GO:0016987">
    <property type="term" value="F:sigma factor activity"/>
    <property type="evidence" value="ECO:0007669"/>
    <property type="project" value="UniProtKB-KW"/>
</dbReference>
<keyword evidence="11" id="KW-1185">Reference proteome</keyword>
<dbReference type="InterPro" id="IPR013325">
    <property type="entry name" value="RNA_pol_sigma_r2"/>
</dbReference>
<dbReference type="InterPro" id="IPR052704">
    <property type="entry name" value="ECF_Sigma-70_Domain"/>
</dbReference>
<evidence type="ECO:0000313" key="9">
    <source>
        <dbReference type="EMBL" id="RUQ87549.1"/>
    </source>
</evidence>
<evidence type="ECO:0000259" key="6">
    <source>
        <dbReference type="Pfam" id="PF04542"/>
    </source>
</evidence>
<dbReference type="SUPFAM" id="SSF54427">
    <property type="entry name" value="NTF2-like"/>
    <property type="match status" value="1"/>
</dbReference>
<proteinExistence type="inferred from homology"/>
<evidence type="ECO:0000313" key="11">
    <source>
        <dbReference type="Proteomes" id="UP000268291"/>
    </source>
</evidence>
<accession>A0A2P8GV93</accession>
<evidence type="ECO:0000256" key="1">
    <source>
        <dbReference type="ARBA" id="ARBA00010641"/>
    </source>
</evidence>
<dbReference type="EMBL" id="PYAU01000001">
    <property type="protein sequence ID" value="PSL37881.1"/>
    <property type="molecule type" value="Genomic_DNA"/>
</dbReference>
<protein>
    <submittedName>
        <fullName evidence="9">RNA polymerase sigma factor SigJ</fullName>
    </submittedName>
    <submittedName>
        <fullName evidence="8">RNA polymerase sigma-70 factor (ECF subfamily)</fullName>
    </submittedName>
</protein>
<dbReference type="SUPFAM" id="SSF88659">
    <property type="entry name" value="Sigma3 and sigma4 domains of RNA polymerase sigma factors"/>
    <property type="match status" value="1"/>
</dbReference>
<evidence type="ECO:0000256" key="2">
    <source>
        <dbReference type="ARBA" id="ARBA00011344"/>
    </source>
</evidence>
<reference evidence="8 10" key="1">
    <citation type="submission" date="2018-03" db="EMBL/GenBank/DDBJ databases">
        <title>Genomic Encyclopedia of Archaeal and Bacterial Type Strains, Phase II (KMG-II): from individual species to whole genera.</title>
        <authorList>
            <person name="Goeker M."/>
        </authorList>
    </citation>
    <scope>NUCLEOTIDE SEQUENCE [LARGE SCALE GENOMIC DNA]</scope>
    <source>
        <strain evidence="8 10">DSM 21548</strain>
    </source>
</reference>
<dbReference type="Pfam" id="PF08281">
    <property type="entry name" value="Sigma70_r4_2"/>
    <property type="match status" value="1"/>
</dbReference>
<dbReference type="InterPro" id="IPR036388">
    <property type="entry name" value="WH-like_DNA-bd_sf"/>
</dbReference>
<evidence type="ECO:0000256" key="5">
    <source>
        <dbReference type="ARBA" id="ARBA00023163"/>
    </source>
</evidence>
<comment type="similarity">
    <text evidence="1">Belongs to the sigma-70 factor family. ECF subfamily.</text>
</comment>
<comment type="caution">
    <text evidence="8">The sequence shown here is derived from an EMBL/GenBank/DDBJ whole genome shotgun (WGS) entry which is preliminary data.</text>
</comment>
<dbReference type="AlphaFoldDB" id="A0A2P8GV93"/>
<feature type="domain" description="RNA polymerase sigma-70 region 2" evidence="6">
    <location>
        <begin position="26"/>
        <end position="86"/>
    </location>
</feature>
<evidence type="ECO:0000259" key="7">
    <source>
        <dbReference type="Pfam" id="PF08281"/>
    </source>
</evidence>
<evidence type="ECO:0000313" key="8">
    <source>
        <dbReference type="EMBL" id="PSL37881.1"/>
    </source>
</evidence>
<dbReference type="Gene3D" id="1.10.10.10">
    <property type="entry name" value="Winged helix-like DNA-binding domain superfamily/Winged helix DNA-binding domain"/>
    <property type="match status" value="1"/>
</dbReference>
<dbReference type="InterPro" id="IPR007627">
    <property type="entry name" value="RNA_pol_sigma70_r2"/>
</dbReference>
<dbReference type="PANTHER" id="PTHR30173:SF43">
    <property type="entry name" value="ECF RNA POLYMERASE SIGMA FACTOR SIGI-RELATED"/>
    <property type="match status" value="1"/>
</dbReference>
<name>A0A2P8GV93_9MICO</name>
<keyword evidence="4" id="KW-0731">Sigma factor</keyword>
<dbReference type="EMBL" id="RZGY01000001">
    <property type="protein sequence ID" value="RUQ87549.1"/>
    <property type="molecule type" value="Genomic_DNA"/>
</dbReference>
<dbReference type="Pfam" id="PF04542">
    <property type="entry name" value="Sigma70_r2"/>
    <property type="match status" value="1"/>
</dbReference>
<evidence type="ECO:0000313" key="10">
    <source>
        <dbReference type="Proteomes" id="UP000241203"/>
    </source>
</evidence>
<dbReference type="Proteomes" id="UP000241203">
    <property type="component" value="Unassembled WGS sequence"/>
</dbReference>
<dbReference type="InterPro" id="IPR032710">
    <property type="entry name" value="NTF2-like_dom_sf"/>
</dbReference>
<evidence type="ECO:0000256" key="3">
    <source>
        <dbReference type="ARBA" id="ARBA00023015"/>
    </source>
</evidence>
<dbReference type="PANTHER" id="PTHR30173">
    <property type="entry name" value="SIGMA 19 FACTOR"/>
    <property type="match status" value="1"/>
</dbReference>
<gene>
    <name evidence="9" type="primary">sigJ</name>
    <name evidence="8" type="ORF">CLV49_1488</name>
    <name evidence="9" type="ORF">ELQ93_11760</name>
</gene>
<evidence type="ECO:0000256" key="4">
    <source>
        <dbReference type="ARBA" id="ARBA00023082"/>
    </source>
</evidence>
<organism evidence="8 10">
    <name type="scientific">Labedella gwakjiensis</name>
    <dbReference type="NCBI Taxonomy" id="390269"/>
    <lineage>
        <taxon>Bacteria</taxon>
        <taxon>Bacillati</taxon>
        <taxon>Actinomycetota</taxon>
        <taxon>Actinomycetes</taxon>
        <taxon>Micrococcales</taxon>
        <taxon>Microbacteriaceae</taxon>
        <taxon>Labedella</taxon>
    </lineage>
</organism>
<dbReference type="Gene3D" id="1.10.1740.10">
    <property type="match status" value="1"/>
</dbReference>
<dbReference type="SUPFAM" id="SSF88946">
    <property type="entry name" value="Sigma2 domain of RNA polymerase sigma factors"/>
    <property type="match status" value="1"/>
</dbReference>
<comment type="subunit">
    <text evidence="2">Interacts transiently with the RNA polymerase catalytic core formed by RpoA, RpoB, RpoC and RpoZ (2 alpha, 1 beta, 1 beta' and 1 omega subunit) to form the RNA polymerase holoenzyme that can initiate transcription.</text>
</comment>
<dbReference type="OrthoDB" id="3211555at2"/>
<dbReference type="RefSeq" id="WP_106562961.1">
    <property type="nucleotide sequence ID" value="NZ_PYAU01000001.1"/>
</dbReference>
<dbReference type="Proteomes" id="UP000268291">
    <property type="component" value="Unassembled WGS sequence"/>
</dbReference>
<keyword evidence="3" id="KW-0805">Transcription regulation</keyword>
<reference evidence="9 11" key="2">
    <citation type="submission" date="2018-12" db="EMBL/GenBank/DDBJ databases">
        <authorList>
            <person name="hu s."/>
            <person name="Xu Y."/>
            <person name="Xu B."/>
            <person name="Li F."/>
        </authorList>
    </citation>
    <scope>NUCLEOTIDE SEQUENCE [LARGE SCALE GENOMIC DNA]</scope>
    <source>
        <strain evidence="9 11">KSW2-17</strain>
    </source>
</reference>
<feature type="domain" description="RNA polymerase sigma factor 70 region 4 type 2" evidence="7">
    <location>
        <begin position="140"/>
        <end position="186"/>
    </location>
</feature>
<dbReference type="GO" id="GO:0006352">
    <property type="term" value="P:DNA-templated transcription initiation"/>
    <property type="evidence" value="ECO:0007669"/>
    <property type="project" value="InterPro"/>
</dbReference>
<dbReference type="InterPro" id="IPR013324">
    <property type="entry name" value="RNA_pol_sigma_r3/r4-like"/>
</dbReference>
<dbReference type="Gene3D" id="3.10.450.50">
    <property type="match status" value="1"/>
</dbReference>
<keyword evidence="5" id="KW-0804">Transcription</keyword>
<dbReference type="GO" id="GO:0003677">
    <property type="term" value="F:DNA binding"/>
    <property type="evidence" value="ECO:0007669"/>
    <property type="project" value="InterPro"/>
</dbReference>
<dbReference type="InterPro" id="IPR013249">
    <property type="entry name" value="RNA_pol_sigma70_r4_t2"/>
</dbReference>